<dbReference type="PANTHER" id="PTHR11113">
    <property type="entry name" value="N-ACETYLGLUCOSAMINE-6-PHOSPHATE DEACETYLASE"/>
    <property type="match status" value="1"/>
</dbReference>
<dbReference type="SUPFAM" id="SSF51338">
    <property type="entry name" value="Composite domain of metallo-dependent hydrolases"/>
    <property type="match status" value="1"/>
</dbReference>
<evidence type="ECO:0000313" key="5">
    <source>
        <dbReference type="EMBL" id="NMF08963.1"/>
    </source>
</evidence>
<proteinExistence type="inferred from homology"/>
<accession>A0A7X9SVT9</accession>
<comment type="caution">
    <text evidence="5">The sequence shown here is derived from an EMBL/GenBank/DDBJ whole genome shotgun (WGS) entry which is preliminary data.</text>
</comment>
<dbReference type="Proteomes" id="UP000589552">
    <property type="component" value="Unassembled WGS sequence"/>
</dbReference>
<dbReference type="InterPro" id="IPR032466">
    <property type="entry name" value="Metal_Hydrolase"/>
</dbReference>
<dbReference type="Gene3D" id="3.20.20.140">
    <property type="entry name" value="Metal-dependent hydrolases"/>
    <property type="match status" value="1"/>
</dbReference>
<dbReference type="InterPro" id="IPR006680">
    <property type="entry name" value="Amidohydro-rel"/>
</dbReference>
<evidence type="ECO:0000256" key="3">
    <source>
        <dbReference type="SAM" id="MobiDB-lite"/>
    </source>
</evidence>
<dbReference type="InterPro" id="IPR011059">
    <property type="entry name" value="Metal-dep_hydrolase_composite"/>
</dbReference>
<sequence>MASLDDGHVIGRAITPEGMLPDAYVAWRGGVITEVRPAAPGDRSPDQVPGGAPDDAPGADPLILPGLVDVHDHGALGHGFPGSDAEGCAAAAAHHRRWGTTTLFASTVSALPADLARQVAVLADVADDGHIDGIHLEGPFINACRCGAQDPRAIVPGDPAALEMLLDAGRGHVRAVTLAPETDRIGDLLRICAERGLVASFGHTDAGYDLTARTIDAANALGLTVTATHLFNAMPPVHHREPGAAGALLAASARGEAIVELIADGVHLSDAMVDLVRATTGADGITLVSDAMAAAGMPDGDYVLGTLPVIVDGGVARLKDGGNIAGGTSTIFDQVMRMLHRGIDPADVARMASATGAKATGFADRGAVAVGKRADLLLCDDAPEGTPPHYHGGATTPPTVIVAGERKER</sequence>
<dbReference type="SUPFAM" id="SSF51556">
    <property type="entry name" value="Metallo-dependent hydrolases"/>
    <property type="match status" value="1"/>
</dbReference>
<dbReference type="PANTHER" id="PTHR11113:SF14">
    <property type="entry name" value="N-ACETYLGLUCOSAMINE-6-PHOSPHATE DEACETYLASE"/>
    <property type="match status" value="1"/>
</dbReference>
<feature type="region of interest" description="Disordered" evidence="3">
    <location>
        <begin position="36"/>
        <end position="60"/>
    </location>
</feature>
<name>A0A7X9SVT9_9CORY</name>
<dbReference type="Gene3D" id="2.30.40.10">
    <property type="entry name" value="Urease, subunit C, domain 1"/>
    <property type="match status" value="1"/>
</dbReference>
<reference evidence="5 6" key="1">
    <citation type="submission" date="2020-04" db="EMBL/GenBank/DDBJ databases">
        <authorList>
            <person name="Hitch T.C.A."/>
            <person name="Wylensek D."/>
            <person name="Clavel T."/>
        </authorList>
    </citation>
    <scope>NUCLEOTIDE SEQUENCE [LARGE SCALE GENOMIC DNA]</scope>
    <source>
        <strain evidence="5 6">BL-383-APC-2I</strain>
    </source>
</reference>
<comment type="similarity">
    <text evidence="1">Belongs to the metallo-dependent hydrolases superfamily. NagA family.</text>
</comment>
<evidence type="ECO:0000256" key="2">
    <source>
        <dbReference type="ARBA" id="ARBA00022801"/>
    </source>
</evidence>
<organism evidence="5 6">
    <name type="scientific">Corynebacterium xerosis</name>
    <dbReference type="NCBI Taxonomy" id="1725"/>
    <lineage>
        <taxon>Bacteria</taxon>
        <taxon>Bacillati</taxon>
        <taxon>Actinomycetota</taxon>
        <taxon>Actinomycetes</taxon>
        <taxon>Mycobacteriales</taxon>
        <taxon>Corynebacteriaceae</taxon>
        <taxon>Corynebacterium</taxon>
    </lineage>
</organism>
<dbReference type="GO" id="GO:0006046">
    <property type="term" value="P:N-acetylglucosamine catabolic process"/>
    <property type="evidence" value="ECO:0007669"/>
    <property type="project" value="TreeGrafter"/>
</dbReference>
<feature type="domain" description="Amidohydrolase-related" evidence="4">
    <location>
        <begin position="63"/>
        <end position="405"/>
    </location>
</feature>
<dbReference type="Pfam" id="PF01979">
    <property type="entry name" value="Amidohydro_1"/>
    <property type="match status" value="1"/>
</dbReference>
<evidence type="ECO:0000259" key="4">
    <source>
        <dbReference type="Pfam" id="PF01979"/>
    </source>
</evidence>
<evidence type="ECO:0000313" key="6">
    <source>
        <dbReference type="Proteomes" id="UP000589552"/>
    </source>
</evidence>
<gene>
    <name evidence="5" type="ORF">HF852_05025</name>
</gene>
<dbReference type="EMBL" id="JABAGA010000002">
    <property type="protein sequence ID" value="NMF08963.1"/>
    <property type="molecule type" value="Genomic_DNA"/>
</dbReference>
<dbReference type="RefSeq" id="WP_168937581.1">
    <property type="nucleotide sequence ID" value="NZ_JABAGA010000002.1"/>
</dbReference>
<feature type="compositionally biased region" description="Low complexity" evidence="3">
    <location>
        <begin position="49"/>
        <end position="60"/>
    </location>
</feature>
<keyword evidence="2 5" id="KW-0378">Hydrolase</keyword>
<evidence type="ECO:0000256" key="1">
    <source>
        <dbReference type="ARBA" id="ARBA00010716"/>
    </source>
</evidence>
<dbReference type="AlphaFoldDB" id="A0A7X9SVT9"/>
<dbReference type="GO" id="GO:0008448">
    <property type="term" value="F:N-acetylglucosamine-6-phosphate deacetylase activity"/>
    <property type="evidence" value="ECO:0007669"/>
    <property type="project" value="TreeGrafter"/>
</dbReference>
<protein>
    <submittedName>
        <fullName evidence="5">Amidohydrolase family protein</fullName>
    </submittedName>
</protein>